<evidence type="ECO:0000259" key="10">
    <source>
        <dbReference type="Pfam" id="PF04290"/>
    </source>
</evidence>
<dbReference type="InterPro" id="IPR055348">
    <property type="entry name" value="DctQ"/>
</dbReference>
<feature type="transmembrane region" description="Helical" evidence="9">
    <location>
        <begin position="131"/>
        <end position="154"/>
    </location>
</feature>
<comment type="function">
    <text evidence="9">Part of the tripartite ATP-independent periplasmic (TRAP) transport system.</text>
</comment>
<evidence type="ECO:0000256" key="4">
    <source>
        <dbReference type="ARBA" id="ARBA00022519"/>
    </source>
</evidence>
<evidence type="ECO:0000313" key="12">
    <source>
        <dbReference type="Proteomes" id="UP000034491"/>
    </source>
</evidence>
<evidence type="ECO:0000256" key="6">
    <source>
        <dbReference type="ARBA" id="ARBA00022989"/>
    </source>
</evidence>
<dbReference type="STRING" id="1549748.WH95_11615"/>
<evidence type="ECO:0000313" key="11">
    <source>
        <dbReference type="EMBL" id="KKJ76769.1"/>
    </source>
</evidence>
<dbReference type="GO" id="GO:0022857">
    <property type="term" value="F:transmembrane transporter activity"/>
    <property type="evidence" value="ECO:0007669"/>
    <property type="project" value="UniProtKB-UniRule"/>
</dbReference>
<evidence type="ECO:0000256" key="1">
    <source>
        <dbReference type="ARBA" id="ARBA00004429"/>
    </source>
</evidence>
<keyword evidence="4 9" id="KW-0997">Cell inner membrane</keyword>
<dbReference type="OrthoDB" id="7363060at2"/>
<feature type="domain" description="Tripartite ATP-independent periplasmic transporters DctQ component" evidence="10">
    <location>
        <begin position="28"/>
        <end position="156"/>
    </location>
</feature>
<dbReference type="GO" id="GO:0005886">
    <property type="term" value="C:plasma membrane"/>
    <property type="evidence" value="ECO:0007669"/>
    <property type="project" value="UniProtKB-SubCell"/>
</dbReference>
<dbReference type="AlphaFoldDB" id="A0A0M2R8K0"/>
<comment type="subunit">
    <text evidence="9">The complex comprises the extracytoplasmic solute receptor protein and the two transmembrane proteins.</text>
</comment>
<keyword evidence="12" id="KW-1185">Reference proteome</keyword>
<proteinExistence type="inferred from homology"/>
<organism evidence="11 12">
    <name type="scientific">Kiloniella litopenaei</name>
    <dbReference type="NCBI Taxonomy" id="1549748"/>
    <lineage>
        <taxon>Bacteria</taxon>
        <taxon>Pseudomonadati</taxon>
        <taxon>Pseudomonadota</taxon>
        <taxon>Alphaproteobacteria</taxon>
        <taxon>Rhodospirillales</taxon>
        <taxon>Kiloniellaceae</taxon>
        <taxon>Kiloniella</taxon>
    </lineage>
</organism>
<evidence type="ECO:0000256" key="9">
    <source>
        <dbReference type="RuleBase" id="RU369079"/>
    </source>
</evidence>
<evidence type="ECO:0000256" key="8">
    <source>
        <dbReference type="ARBA" id="ARBA00038436"/>
    </source>
</evidence>
<dbReference type="EMBL" id="LANI01000017">
    <property type="protein sequence ID" value="KKJ76769.1"/>
    <property type="molecule type" value="Genomic_DNA"/>
</dbReference>
<keyword evidence="5 9" id="KW-0812">Transmembrane</keyword>
<accession>A0A0M2R8K0</accession>
<comment type="subcellular location">
    <subcellularLocation>
        <location evidence="1 9">Cell inner membrane</location>
        <topology evidence="1 9">Multi-pass membrane protein</topology>
    </subcellularLocation>
</comment>
<comment type="similarity">
    <text evidence="8 9">Belongs to the TRAP transporter small permease family.</text>
</comment>
<keyword evidence="7 9" id="KW-0472">Membrane</keyword>
<feature type="transmembrane region" description="Helical" evidence="9">
    <location>
        <begin position="12"/>
        <end position="33"/>
    </location>
</feature>
<dbReference type="Proteomes" id="UP000034491">
    <property type="component" value="Unassembled WGS sequence"/>
</dbReference>
<evidence type="ECO:0000256" key="3">
    <source>
        <dbReference type="ARBA" id="ARBA00022475"/>
    </source>
</evidence>
<protein>
    <recommendedName>
        <fullName evidence="9">TRAP transporter small permease protein</fullName>
    </recommendedName>
</protein>
<evidence type="ECO:0000256" key="5">
    <source>
        <dbReference type="ARBA" id="ARBA00022692"/>
    </source>
</evidence>
<evidence type="ECO:0000256" key="2">
    <source>
        <dbReference type="ARBA" id="ARBA00022448"/>
    </source>
</evidence>
<comment type="caution">
    <text evidence="11">The sequence shown here is derived from an EMBL/GenBank/DDBJ whole genome shotgun (WGS) entry which is preliminary data.</text>
</comment>
<evidence type="ECO:0000256" key="7">
    <source>
        <dbReference type="ARBA" id="ARBA00023136"/>
    </source>
</evidence>
<dbReference type="PANTHER" id="PTHR35011">
    <property type="entry name" value="2,3-DIKETO-L-GULONATE TRAP TRANSPORTER SMALL PERMEASE PROTEIN YIAM"/>
    <property type="match status" value="1"/>
</dbReference>
<reference evidence="11 12" key="1">
    <citation type="submission" date="2015-03" db="EMBL/GenBank/DDBJ databases">
        <title>Genome sequence of Kiloniella sp. P1-1, isolated from the gut microflora of Pacific white shrimp, Penaeus vannamei.</title>
        <authorList>
            <person name="Shao Z."/>
            <person name="Wang L."/>
            <person name="Li X."/>
        </authorList>
    </citation>
    <scope>NUCLEOTIDE SEQUENCE [LARGE SCALE GENOMIC DNA]</scope>
    <source>
        <strain evidence="11 12">P1-1</strain>
    </source>
</reference>
<dbReference type="InterPro" id="IPR007387">
    <property type="entry name" value="TRAP_DctQ"/>
</dbReference>
<feature type="transmembrane region" description="Helical" evidence="9">
    <location>
        <begin position="45"/>
        <end position="68"/>
    </location>
</feature>
<keyword evidence="6 9" id="KW-1133">Transmembrane helix</keyword>
<feature type="transmembrane region" description="Helical" evidence="9">
    <location>
        <begin position="89"/>
        <end position="111"/>
    </location>
</feature>
<name>A0A0M2R8K0_9PROT</name>
<dbReference type="RefSeq" id="WP_046507223.1">
    <property type="nucleotide sequence ID" value="NZ_LANI01000017.1"/>
</dbReference>
<keyword evidence="2 9" id="KW-0813">Transport</keyword>
<sequence>MISNISKYFNQLIKYVTWVAILFLLGAMLITTVDVVLRKINNAGIYGTIDLVQLMIMSAAYLSIPYAFMKKSHVAVSILSERMPEKAAALCQALGMVLCVIFMSAIAWFGFEQAEQQHQYGDISITLGLPMIYYWIPVLTGSVLSAIVSVRLLITSFFSLCGVTQSSSEEGVNI</sequence>
<dbReference type="Pfam" id="PF04290">
    <property type="entry name" value="DctQ"/>
    <property type="match status" value="1"/>
</dbReference>
<gene>
    <name evidence="11" type="ORF">WH95_11615</name>
</gene>
<keyword evidence="3" id="KW-1003">Cell membrane</keyword>